<organism evidence="2 3">
    <name type="scientific">Anaerovorax odorimutans</name>
    <dbReference type="NCBI Taxonomy" id="109327"/>
    <lineage>
        <taxon>Bacteria</taxon>
        <taxon>Bacillati</taxon>
        <taxon>Bacillota</taxon>
        <taxon>Clostridia</taxon>
        <taxon>Peptostreptococcales</taxon>
        <taxon>Anaerovoracaceae</taxon>
        <taxon>Anaerovorax</taxon>
    </lineage>
</organism>
<evidence type="ECO:0000313" key="2">
    <source>
        <dbReference type="EMBL" id="MCQ4637279.1"/>
    </source>
</evidence>
<proteinExistence type="predicted"/>
<evidence type="ECO:0000259" key="1">
    <source>
        <dbReference type="PROSITE" id="PS50887"/>
    </source>
</evidence>
<gene>
    <name evidence="2" type="ORF">NE619_11145</name>
</gene>
<dbReference type="EMBL" id="JANFXK010000011">
    <property type="protein sequence ID" value="MCQ4637279.1"/>
    <property type="molecule type" value="Genomic_DNA"/>
</dbReference>
<dbReference type="Proteomes" id="UP001524502">
    <property type="component" value="Unassembled WGS sequence"/>
</dbReference>
<evidence type="ECO:0000313" key="3">
    <source>
        <dbReference type="Proteomes" id="UP001524502"/>
    </source>
</evidence>
<protein>
    <recommendedName>
        <fullName evidence="1">GGDEF domain-containing protein</fullName>
    </recommendedName>
</protein>
<name>A0ABT1RPZ6_9FIRM</name>
<dbReference type="PROSITE" id="PS50887">
    <property type="entry name" value="GGDEF"/>
    <property type="match status" value="1"/>
</dbReference>
<feature type="domain" description="GGDEF" evidence="1">
    <location>
        <begin position="1"/>
        <end position="25"/>
    </location>
</feature>
<comment type="caution">
    <text evidence="2">The sequence shown here is derived from an EMBL/GenBank/DDBJ whole genome shotgun (WGS) entry which is preliminary data.</text>
</comment>
<dbReference type="InterPro" id="IPR029016">
    <property type="entry name" value="GAF-like_dom_sf"/>
</dbReference>
<reference evidence="2 3" key="1">
    <citation type="submission" date="2022-06" db="EMBL/GenBank/DDBJ databases">
        <title>Isolation of gut microbiota from human fecal samples.</title>
        <authorList>
            <person name="Pamer E.G."/>
            <person name="Barat B."/>
            <person name="Waligurski E."/>
            <person name="Medina S."/>
            <person name="Paddock L."/>
            <person name="Mostad J."/>
        </authorList>
    </citation>
    <scope>NUCLEOTIDE SEQUENCE [LARGE SCALE GENOMIC DNA]</scope>
    <source>
        <strain evidence="2 3">SL.3.17</strain>
    </source>
</reference>
<accession>A0ABT1RPZ6</accession>
<dbReference type="SUPFAM" id="SSF55781">
    <property type="entry name" value="GAF domain-like"/>
    <property type="match status" value="1"/>
</dbReference>
<sequence>MFQKADSALYRAKAAGKKQFCLYDMSLDSMAFSASGTGQETVDETIDSDRRYSPAMNELIPAAFRILSKGEDVNLSVSRLLEIVGQRLGVSWVYVAELSEDRRYYSNTFEWCGEEISSQKSVLQNRPVEDLGKDYMKHYNERGILYSSDLSQFNAKTKAFLAKLEIKSVLQCGIWDHGTLGGWVGFADCREQRLWTSDQIDILSFIAELLSTFLLKGRAQHRALNISRDLQALMNSRNTWLYIIDPQTYEILYINAKARGISKEAVKGAVCYRVFLGRESACDDCPAKLARKSRIASKEFYSDSRGTWISAEATLVRWENKDAYLIELRDISAYKENDKTGRPLGKE</sequence>
<dbReference type="Gene3D" id="3.30.450.40">
    <property type="match status" value="1"/>
</dbReference>
<keyword evidence="3" id="KW-1185">Reference proteome</keyword>
<dbReference type="InterPro" id="IPR000160">
    <property type="entry name" value="GGDEF_dom"/>
</dbReference>